<name>A0ABS7WRP9_9BACT</name>
<comment type="similarity">
    <text evidence="2">Belongs to the major facilitator superfamily. Bcr/CmlA family.</text>
</comment>
<evidence type="ECO:0000256" key="7">
    <source>
        <dbReference type="ARBA" id="ARBA00023136"/>
    </source>
</evidence>
<dbReference type="InterPro" id="IPR036259">
    <property type="entry name" value="MFS_trans_sf"/>
</dbReference>
<feature type="transmembrane region" description="Helical" evidence="8">
    <location>
        <begin position="363"/>
        <end position="384"/>
    </location>
</feature>
<feature type="transmembrane region" description="Helical" evidence="8">
    <location>
        <begin position="278"/>
        <end position="300"/>
    </location>
</feature>
<evidence type="ECO:0000259" key="9">
    <source>
        <dbReference type="PROSITE" id="PS50850"/>
    </source>
</evidence>
<dbReference type="Gene3D" id="1.20.1720.10">
    <property type="entry name" value="Multidrug resistance protein D"/>
    <property type="match status" value="1"/>
</dbReference>
<dbReference type="InterPro" id="IPR004812">
    <property type="entry name" value="Efflux_drug-R_Bcr/CmlA"/>
</dbReference>
<feature type="transmembrane region" description="Helical" evidence="8">
    <location>
        <begin position="41"/>
        <end position="62"/>
    </location>
</feature>
<gene>
    <name evidence="10" type="ORF">AVCANL283_04770</name>
</gene>
<dbReference type="Pfam" id="PF07690">
    <property type="entry name" value="MFS_1"/>
    <property type="match status" value="1"/>
</dbReference>
<keyword evidence="7 8" id="KW-0472">Membrane</keyword>
<comment type="caution">
    <text evidence="10">The sequence shown here is derived from an EMBL/GenBank/DDBJ whole genome shotgun (WGS) entry which is preliminary data.</text>
</comment>
<organism evidence="10 11">
    <name type="scientific">Campylobacter canadensis</name>
    <dbReference type="NCBI Taxonomy" id="449520"/>
    <lineage>
        <taxon>Bacteria</taxon>
        <taxon>Pseudomonadati</taxon>
        <taxon>Campylobacterota</taxon>
        <taxon>Epsilonproteobacteria</taxon>
        <taxon>Campylobacterales</taxon>
        <taxon>Campylobacteraceae</taxon>
        <taxon>Campylobacter</taxon>
    </lineage>
</organism>
<dbReference type="NCBIfam" id="TIGR00710">
    <property type="entry name" value="efflux_Bcr_CflA"/>
    <property type="match status" value="1"/>
</dbReference>
<protein>
    <submittedName>
        <fullName evidence="10">Multidrug effflux MFS transporter</fullName>
    </submittedName>
</protein>
<evidence type="ECO:0000256" key="3">
    <source>
        <dbReference type="ARBA" id="ARBA00022448"/>
    </source>
</evidence>
<feature type="transmembrane region" description="Helical" evidence="8">
    <location>
        <begin position="306"/>
        <end position="325"/>
    </location>
</feature>
<feature type="domain" description="Major facilitator superfamily (MFS) profile" evidence="9">
    <location>
        <begin position="7"/>
        <end position="388"/>
    </location>
</feature>
<sequence length="388" mass="42693">MFKYYALITTLAFASSIAPLSTDMYLPALSLVENDFNTSAFYTQLSLTSFFCAFAFGQLIYGPLSDAYGRKKPLIIGLILFIISSIICISVENIYIFILCRFLQALGGCAGVVIARAIVNDLFDSKKALSVFAIMMVISSLAPMLSPSFGGLLLKFFSWHSIFICLFVLGIILLLMVFLFLDESLKSKSEFSLRQSFTNYKIVLNDKIFLSCVLLASFAISSMFAYITSSSFIFIKEFNLSEQAYAILFGANALGFVIFANINAYLAKKIQIQKLLSYAVKIMFLASILMLIVASLKIFILFEMALFVSLAMLGFIMPNTTVIAMQRFKALSGSASALIGAIQFAFATFVSFLVGFLQANSAIALASVVIICMLLANIIFTLAFKNNN</sequence>
<keyword evidence="11" id="KW-1185">Reference proteome</keyword>
<dbReference type="PROSITE" id="PS50850">
    <property type="entry name" value="MFS"/>
    <property type="match status" value="1"/>
</dbReference>
<keyword evidence="6 8" id="KW-1133">Transmembrane helix</keyword>
<evidence type="ECO:0000256" key="8">
    <source>
        <dbReference type="SAM" id="Phobius"/>
    </source>
</evidence>
<evidence type="ECO:0000313" key="11">
    <source>
        <dbReference type="Proteomes" id="UP000786183"/>
    </source>
</evidence>
<evidence type="ECO:0000256" key="4">
    <source>
        <dbReference type="ARBA" id="ARBA00022475"/>
    </source>
</evidence>
<dbReference type="RefSeq" id="WP_224325337.1">
    <property type="nucleotide sequence ID" value="NZ_JACGBB010000008.1"/>
</dbReference>
<keyword evidence="5 8" id="KW-0812">Transmembrane</keyword>
<evidence type="ECO:0000256" key="1">
    <source>
        <dbReference type="ARBA" id="ARBA00004651"/>
    </source>
</evidence>
<dbReference type="InterPro" id="IPR011701">
    <property type="entry name" value="MFS"/>
</dbReference>
<feature type="transmembrane region" description="Helical" evidence="8">
    <location>
        <begin position="102"/>
        <end position="119"/>
    </location>
</feature>
<dbReference type="EMBL" id="JACGBB010000008">
    <property type="protein sequence ID" value="MBZ7987416.1"/>
    <property type="molecule type" value="Genomic_DNA"/>
</dbReference>
<keyword evidence="4" id="KW-1003">Cell membrane</keyword>
<dbReference type="Proteomes" id="UP000786183">
    <property type="component" value="Unassembled WGS sequence"/>
</dbReference>
<dbReference type="InterPro" id="IPR020846">
    <property type="entry name" value="MFS_dom"/>
</dbReference>
<comment type="subcellular location">
    <subcellularLocation>
        <location evidence="1">Cell membrane</location>
        <topology evidence="1">Multi-pass membrane protein</topology>
    </subcellularLocation>
</comment>
<evidence type="ECO:0000313" key="10">
    <source>
        <dbReference type="EMBL" id="MBZ7987416.1"/>
    </source>
</evidence>
<feature type="transmembrane region" description="Helical" evidence="8">
    <location>
        <begin position="74"/>
        <end position="96"/>
    </location>
</feature>
<dbReference type="CDD" id="cd17320">
    <property type="entry name" value="MFS_MdfA_MDR_like"/>
    <property type="match status" value="1"/>
</dbReference>
<dbReference type="SUPFAM" id="SSF103473">
    <property type="entry name" value="MFS general substrate transporter"/>
    <property type="match status" value="1"/>
</dbReference>
<feature type="transmembrane region" description="Helical" evidence="8">
    <location>
        <begin position="244"/>
        <end position="266"/>
    </location>
</feature>
<feature type="transmembrane region" description="Helical" evidence="8">
    <location>
        <begin position="159"/>
        <end position="181"/>
    </location>
</feature>
<feature type="transmembrane region" description="Helical" evidence="8">
    <location>
        <begin position="131"/>
        <end position="153"/>
    </location>
</feature>
<accession>A0ABS7WRP9</accession>
<evidence type="ECO:0000256" key="5">
    <source>
        <dbReference type="ARBA" id="ARBA00022692"/>
    </source>
</evidence>
<feature type="transmembrane region" description="Helical" evidence="8">
    <location>
        <begin position="202"/>
        <end position="224"/>
    </location>
</feature>
<feature type="transmembrane region" description="Helical" evidence="8">
    <location>
        <begin position="337"/>
        <end position="357"/>
    </location>
</feature>
<evidence type="ECO:0000256" key="6">
    <source>
        <dbReference type="ARBA" id="ARBA00022989"/>
    </source>
</evidence>
<evidence type="ECO:0000256" key="2">
    <source>
        <dbReference type="ARBA" id="ARBA00006236"/>
    </source>
</evidence>
<dbReference type="PANTHER" id="PTHR23502">
    <property type="entry name" value="MAJOR FACILITATOR SUPERFAMILY"/>
    <property type="match status" value="1"/>
</dbReference>
<reference evidence="10 11" key="1">
    <citation type="submission" date="2020-07" db="EMBL/GenBank/DDBJ databases">
        <title>Transfer of Campylobacter canadensis to the novel genus Avispirillum gen. nov., that also includes two novel species recovered from migratory waterfowl: Avispirillum anseris sp. nov. and Avispirillum brantae sp. nov.</title>
        <authorList>
            <person name="Miller W.G."/>
            <person name="Chapman M.H."/>
            <person name="Yee E."/>
            <person name="Inglis G.D."/>
        </authorList>
    </citation>
    <scope>NUCLEOTIDE SEQUENCE [LARGE SCALE GENOMIC DNA]</scope>
    <source>
        <strain evidence="10 11">L283</strain>
    </source>
</reference>
<keyword evidence="3" id="KW-0813">Transport</keyword>
<dbReference type="PANTHER" id="PTHR23502:SF132">
    <property type="entry name" value="POLYAMINE TRANSPORTER 2-RELATED"/>
    <property type="match status" value="1"/>
</dbReference>
<proteinExistence type="inferred from homology"/>